<dbReference type="EMBL" id="JAFJYH010000052">
    <property type="protein sequence ID" value="KAG4422258.1"/>
    <property type="molecule type" value="Genomic_DNA"/>
</dbReference>
<proteinExistence type="predicted"/>
<accession>A0A8H8BSQ1</accession>
<evidence type="ECO:0000313" key="2">
    <source>
        <dbReference type="Proteomes" id="UP000664132"/>
    </source>
</evidence>
<evidence type="ECO:0000313" key="1">
    <source>
        <dbReference type="EMBL" id="KAG4422258.1"/>
    </source>
</evidence>
<protein>
    <submittedName>
        <fullName evidence="1">Uncharacterized protein</fullName>
    </submittedName>
</protein>
<sequence length="300" mass="33562">MRRNSVPASYAIVESWPDLGDPHKILVQPPEAPIIARKSTKCDPISFNPASYRLSNGAKPFVPRAQPKLSSSPASLYPLLEELDVGEGLSCLDHSELAAQFVRGEQIASSEPPVMFCTMIGTVYSQVMIRDTIKVAIQNTERFLPECLHLDSISRLVESFHSLAIELLDILKFGDPRLYTTPITKTNESTQPETGLGTMKYTSNFHHVHRDIRQDASYATFPISNNLIVFARIAKRKQPSVRIRRLEIAELLLECTDGSSEAQASPSNFQVIGKDMLKAYVKMLSRTRRPLGWSGWYPTT</sequence>
<reference evidence="1" key="1">
    <citation type="submission" date="2021-02" db="EMBL/GenBank/DDBJ databases">
        <title>Genome sequence Cadophora malorum strain M34.</title>
        <authorList>
            <person name="Stefanovic E."/>
            <person name="Vu D."/>
            <person name="Scully C."/>
            <person name="Dijksterhuis J."/>
            <person name="Roader J."/>
            <person name="Houbraken J."/>
        </authorList>
    </citation>
    <scope>NUCLEOTIDE SEQUENCE</scope>
    <source>
        <strain evidence="1">M34</strain>
    </source>
</reference>
<dbReference type="Proteomes" id="UP000664132">
    <property type="component" value="Unassembled WGS sequence"/>
</dbReference>
<dbReference type="AlphaFoldDB" id="A0A8H8BSQ1"/>
<name>A0A8H8BSQ1_9HELO</name>
<keyword evidence="2" id="KW-1185">Reference proteome</keyword>
<gene>
    <name evidence="1" type="ORF">IFR04_004638</name>
</gene>
<comment type="caution">
    <text evidence="1">The sequence shown here is derived from an EMBL/GenBank/DDBJ whole genome shotgun (WGS) entry which is preliminary data.</text>
</comment>
<organism evidence="1 2">
    <name type="scientific">Cadophora malorum</name>
    <dbReference type="NCBI Taxonomy" id="108018"/>
    <lineage>
        <taxon>Eukaryota</taxon>
        <taxon>Fungi</taxon>
        <taxon>Dikarya</taxon>
        <taxon>Ascomycota</taxon>
        <taxon>Pezizomycotina</taxon>
        <taxon>Leotiomycetes</taxon>
        <taxon>Helotiales</taxon>
        <taxon>Ploettnerulaceae</taxon>
        <taxon>Cadophora</taxon>
    </lineage>
</organism>
<dbReference type="OrthoDB" id="3599831at2759"/>